<evidence type="ECO:0000256" key="1">
    <source>
        <dbReference type="ARBA" id="ARBA00022714"/>
    </source>
</evidence>
<keyword evidence="7" id="KW-1133">Transmembrane helix</keyword>
<feature type="transmembrane region" description="Helical" evidence="7">
    <location>
        <begin position="20"/>
        <end position="45"/>
    </location>
</feature>
<dbReference type="KEGG" id="spir:CWM47_30980"/>
<dbReference type="PROSITE" id="PS51318">
    <property type="entry name" value="TAT"/>
    <property type="match status" value="1"/>
</dbReference>
<evidence type="ECO:0000256" key="7">
    <source>
        <dbReference type="SAM" id="Phobius"/>
    </source>
</evidence>
<dbReference type="GO" id="GO:0016020">
    <property type="term" value="C:membrane"/>
    <property type="evidence" value="ECO:0007669"/>
    <property type="project" value="InterPro"/>
</dbReference>
<evidence type="ECO:0000256" key="3">
    <source>
        <dbReference type="ARBA" id="ARBA00023004"/>
    </source>
</evidence>
<name>A0A2K8Z7R3_9BACT</name>
<keyword evidence="7" id="KW-0812">Transmembrane</keyword>
<keyword evidence="3" id="KW-0408">Iron</keyword>
<keyword evidence="5" id="KW-1015">Disulfide bond</keyword>
<evidence type="ECO:0000259" key="8">
    <source>
        <dbReference type="PROSITE" id="PS51296"/>
    </source>
</evidence>
<gene>
    <name evidence="9" type="ORF">CWM47_30980</name>
</gene>
<sequence>MSDENTTTEGDSRRDFMMKVSLGLGGLAAAAVSVPVVGALIAPLLHDKPEVWRPVGSPDDFQVGTTKLVKFENADPKTWAGTTGKTGAWVRRETDDKFTVFSVNCTHLGCPVRWEADAELFMCPCHGGVYYKDGSVAAGPPPRPLQQYPVQVKNGQVQIGTAPIPLTTFSNDSTT</sequence>
<dbReference type="InterPro" id="IPR005805">
    <property type="entry name" value="Rieske_Fe-S_prot_C"/>
</dbReference>
<dbReference type="Proteomes" id="UP000232883">
    <property type="component" value="Chromosome"/>
</dbReference>
<dbReference type="SUPFAM" id="SSF50022">
    <property type="entry name" value="ISP domain"/>
    <property type="match status" value="1"/>
</dbReference>
<dbReference type="PRINTS" id="PR00162">
    <property type="entry name" value="RIESKE"/>
</dbReference>
<feature type="domain" description="Rieske" evidence="8">
    <location>
        <begin position="66"/>
        <end position="159"/>
    </location>
</feature>
<evidence type="ECO:0000313" key="9">
    <source>
        <dbReference type="EMBL" id="AUD05884.1"/>
    </source>
</evidence>
<dbReference type="Gene3D" id="2.102.10.10">
    <property type="entry name" value="Rieske [2Fe-2S] iron-sulphur domain"/>
    <property type="match status" value="1"/>
</dbReference>
<dbReference type="InterPro" id="IPR006311">
    <property type="entry name" value="TAT_signal"/>
</dbReference>
<dbReference type="RefSeq" id="WP_100992435.1">
    <property type="nucleotide sequence ID" value="NZ_CP025096.1"/>
</dbReference>
<dbReference type="EMBL" id="CP025096">
    <property type="protein sequence ID" value="AUD05884.1"/>
    <property type="molecule type" value="Genomic_DNA"/>
</dbReference>
<dbReference type="AlphaFoldDB" id="A0A2K8Z7R3"/>
<dbReference type="CDD" id="cd03467">
    <property type="entry name" value="Rieske"/>
    <property type="match status" value="1"/>
</dbReference>
<keyword evidence="1" id="KW-0001">2Fe-2S</keyword>
<evidence type="ECO:0000313" key="10">
    <source>
        <dbReference type="Proteomes" id="UP000232883"/>
    </source>
</evidence>
<reference evidence="9 10" key="1">
    <citation type="submission" date="2017-11" db="EMBL/GenBank/DDBJ databases">
        <title>Taxonomic description and genome sequences of Spirosoma HA7 sp. nov., isolated from pollen microhabitat of Corylus avellana.</title>
        <authorList>
            <person name="Ambika Manirajan B."/>
            <person name="Suarez C."/>
            <person name="Ratering S."/>
            <person name="Geissler-Plaum R."/>
            <person name="Cardinale M."/>
            <person name="Sylvia S."/>
        </authorList>
    </citation>
    <scope>NUCLEOTIDE SEQUENCE [LARGE SCALE GENOMIC DNA]</scope>
    <source>
        <strain evidence="9 10">HA7</strain>
    </source>
</reference>
<dbReference type="InterPro" id="IPR036922">
    <property type="entry name" value="Rieske_2Fe-2S_sf"/>
</dbReference>
<keyword evidence="4" id="KW-0411">Iron-sulfur</keyword>
<evidence type="ECO:0000256" key="4">
    <source>
        <dbReference type="ARBA" id="ARBA00023014"/>
    </source>
</evidence>
<dbReference type="PROSITE" id="PS51296">
    <property type="entry name" value="RIESKE"/>
    <property type="match status" value="1"/>
</dbReference>
<keyword evidence="7" id="KW-0472">Membrane</keyword>
<keyword evidence="10" id="KW-1185">Reference proteome</keyword>
<organism evidence="9 10">
    <name type="scientific">Spirosoma pollinicola</name>
    <dbReference type="NCBI Taxonomy" id="2057025"/>
    <lineage>
        <taxon>Bacteria</taxon>
        <taxon>Pseudomonadati</taxon>
        <taxon>Bacteroidota</taxon>
        <taxon>Cytophagia</taxon>
        <taxon>Cytophagales</taxon>
        <taxon>Cytophagaceae</taxon>
        <taxon>Spirosoma</taxon>
    </lineage>
</organism>
<evidence type="ECO:0000256" key="2">
    <source>
        <dbReference type="ARBA" id="ARBA00022723"/>
    </source>
</evidence>
<accession>A0A2K8Z7R3</accession>
<protein>
    <submittedName>
        <fullName evidence="9">(2Fe-2S)-binding protein</fullName>
    </submittedName>
</protein>
<evidence type="ECO:0000256" key="6">
    <source>
        <dbReference type="ARBA" id="ARBA00034078"/>
    </source>
</evidence>
<dbReference type="GO" id="GO:0046872">
    <property type="term" value="F:metal ion binding"/>
    <property type="evidence" value="ECO:0007669"/>
    <property type="project" value="UniProtKB-KW"/>
</dbReference>
<dbReference type="OrthoDB" id="9767869at2"/>
<dbReference type="InterPro" id="IPR017941">
    <property type="entry name" value="Rieske_2Fe-2S"/>
</dbReference>
<comment type="cofactor">
    <cofactor evidence="6">
        <name>[2Fe-2S] cluster</name>
        <dbReference type="ChEBI" id="CHEBI:190135"/>
    </cofactor>
</comment>
<dbReference type="Pfam" id="PF00355">
    <property type="entry name" value="Rieske"/>
    <property type="match status" value="1"/>
</dbReference>
<dbReference type="PANTHER" id="PTHR10134">
    <property type="entry name" value="CYTOCHROME B-C1 COMPLEX SUBUNIT RIESKE, MITOCHONDRIAL"/>
    <property type="match status" value="1"/>
</dbReference>
<keyword evidence="2" id="KW-0479">Metal-binding</keyword>
<dbReference type="InterPro" id="IPR014349">
    <property type="entry name" value="Rieske_Fe-S_prot"/>
</dbReference>
<proteinExistence type="predicted"/>
<dbReference type="GO" id="GO:0051537">
    <property type="term" value="F:2 iron, 2 sulfur cluster binding"/>
    <property type="evidence" value="ECO:0007669"/>
    <property type="project" value="UniProtKB-KW"/>
</dbReference>
<evidence type="ECO:0000256" key="5">
    <source>
        <dbReference type="ARBA" id="ARBA00023157"/>
    </source>
</evidence>